<dbReference type="Proteomes" id="UP001257627">
    <property type="component" value="Unassembled WGS sequence"/>
</dbReference>
<evidence type="ECO:0008006" key="3">
    <source>
        <dbReference type="Google" id="ProtNLM"/>
    </source>
</evidence>
<protein>
    <recommendedName>
        <fullName evidence="3">GDSL-like Lipase/Acylhydrolase family protein</fullName>
    </recommendedName>
</protein>
<dbReference type="InterPro" id="IPR053140">
    <property type="entry name" value="GDSL_Rv0518-like"/>
</dbReference>
<dbReference type="EMBL" id="JARAKF010000001">
    <property type="protein sequence ID" value="MDU8992053.1"/>
    <property type="molecule type" value="Genomic_DNA"/>
</dbReference>
<reference evidence="1 2" key="1">
    <citation type="submission" date="2023-02" db="EMBL/GenBank/DDBJ databases">
        <authorList>
            <person name="Maleckis M."/>
        </authorList>
    </citation>
    <scope>NUCLEOTIDE SEQUENCE [LARGE SCALE GENOMIC DNA]</scope>
    <source>
        <strain evidence="1 2">P8-A2</strain>
    </source>
</reference>
<dbReference type="SUPFAM" id="SSF52266">
    <property type="entry name" value="SGNH hydrolase"/>
    <property type="match status" value="1"/>
</dbReference>
<dbReference type="PANTHER" id="PTHR43784:SF2">
    <property type="entry name" value="GDSL-LIKE LIPASE_ACYLHYDROLASE, PUTATIVE (AFU_ORTHOLOGUE AFUA_2G00820)-RELATED"/>
    <property type="match status" value="1"/>
</dbReference>
<dbReference type="InterPro" id="IPR036514">
    <property type="entry name" value="SGNH_hydro_sf"/>
</dbReference>
<dbReference type="Gene3D" id="3.40.50.1110">
    <property type="entry name" value="SGNH hydrolase"/>
    <property type="match status" value="1"/>
</dbReference>
<evidence type="ECO:0000313" key="2">
    <source>
        <dbReference type="Proteomes" id="UP001257627"/>
    </source>
</evidence>
<proteinExistence type="predicted"/>
<dbReference type="RefSeq" id="WP_205521826.1">
    <property type="nucleotide sequence ID" value="NZ_CP107955.1"/>
</dbReference>
<gene>
    <name evidence="1" type="ORF">PU648_06700</name>
</gene>
<sequence>MRTRRLALQREAADCLPTWRGGAGRRTATAVKGGPNQTDPAAFAAAFREIVTRAHARGIRVVGGTITPCGGNGGWTAAREAVQQPVNDVPRYDGIFDAMVDFDATVRDSDVPDRIRPAFDSGDHPHFNDAGLQAMADAIGLTSTLTRFFVSVSSAGRDPLGFAFEWTPASRLITTRSVLRTEGRQ</sequence>
<accession>A0ABU3UDN6</accession>
<keyword evidence="2" id="KW-1185">Reference proteome</keyword>
<name>A0ABU3UDN6_9ACTN</name>
<dbReference type="PANTHER" id="PTHR43784">
    <property type="entry name" value="GDSL-LIKE LIPASE/ACYLHYDROLASE, PUTATIVE (AFU_ORTHOLOGUE AFUA_2G00820)-RELATED"/>
    <property type="match status" value="1"/>
</dbReference>
<comment type="caution">
    <text evidence="1">The sequence shown here is derived from an EMBL/GenBank/DDBJ whole genome shotgun (WGS) entry which is preliminary data.</text>
</comment>
<evidence type="ECO:0000313" key="1">
    <source>
        <dbReference type="EMBL" id="MDU8992053.1"/>
    </source>
</evidence>
<organism evidence="1 2">
    <name type="scientific">Streptomyces mirabilis</name>
    <dbReference type="NCBI Taxonomy" id="68239"/>
    <lineage>
        <taxon>Bacteria</taxon>
        <taxon>Bacillati</taxon>
        <taxon>Actinomycetota</taxon>
        <taxon>Actinomycetes</taxon>
        <taxon>Kitasatosporales</taxon>
        <taxon>Streptomycetaceae</taxon>
        <taxon>Streptomyces</taxon>
    </lineage>
</organism>